<sequence>MTETTGRQAFRPPGPFCFLHFVACDGRGDNRKCLQSPYHPGGGCTSLTASFIRDARRRLQRALLKQGTRVSCTEIKRGEALCRAVLG</sequence>
<reference evidence="1" key="1">
    <citation type="journal article" date="2023" name="Science">
        <title>Genome structures resolve the early diversification of teleost fishes.</title>
        <authorList>
            <person name="Parey E."/>
            <person name="Louis A."/>
            <person name="Montfort J."/>
            <person name="Bouchez O."/>
            <person name="Roques C."/>
            <person name="Iampietro C."/>
            <person name="Lluch J."/>
            <person name="Castinel A."/>
            <person name="Donnadieu C."/>
            <person name="Desvignes T."/>
            <person name="Floi Bucao C."/>
            <person name="Jouanno E."/>
            <person name="Wen M."/>
            <person name="Mejri S."/>
            <person name="Dirks R."/>
            <person name="Jansen H."/>
            <person name="Henkel C."/>
            <person name="Chen W.J."/>
            <person name="Zahm M."/>
            <person name="Cabau C."/>
            <person name="Klopp C."/>
            <person name="Thompson A.W."/>
            <person name="Robinson-Rechavi M."/>
            <person name="Braasch I."/>
            <person name="Lecointre G."/>
            <person name="Bobe J."/>
            <person name="Postlethwait J.H."/>
            <person name="Berthelot C."/>
            <person name="Roest Crollius H."/>
            <person name="Guiguen Y."/>
        </authorList>
    </citation>
    <scope>NUCLEOTIDE SEQUENCE</scope>
    <source>
        <strain evidence="1">WJC10195</strain>
    </source>
</reference>
<name>A0A9Q1IGQ1_SYNKA</name>
<proteinExistence type="predicted"/>
<dbReference type="AlphaFoldDB" id="A0A9Q1IGQ1"/>
<keyword evidence="2" id="KW-1185">Reference proteome</keyword>
<dbReference type="Proteomes" id="UP001152622">
    <property type="component" value="Chromosome 16"/>
</dbReference>
<evidence type="ECO:0000313" key="2">
    <source>
        <dbReference type="Proteomes" id="UP001152622"/>
    </source>
</evidence>
<organism evidence="1 2">
    <name type="scientific">Synaphobranchus kaupii</name>
    <name type="common">Kaup's arrowtooth eel</name>
    <dbReference type="NCBI Taxonomy" id="118154"/>
    <lineage>
        <taxon>Eukaryota</taxon>
        <taxon>Metazoa</taxon>
        <taxon>Chordata</taxon>
        <taxon>Craniata</taxon>
        <taxon>Vertebrata</taxon>
        <taxon>Euteleostomi</taxon>
        <taxon>Actinopterygii</taxon>
        <taxon>Neopterygii</taxon>
        <taxon>Teleostei</taxon>
        <taxon>Anguilliformes</taxon>
        <taxon>Synaphobranchidae</taxon>
        <taxon>Synaphobranchus</taxon>
    </lineage>
</organism>
<comment type="caution">
    <text evidence="1">The sequence shown here is derived from an EMBL/GenBank/DDBJ whole genome shotgun (WGS) entry which is preliminary data.</text>
</comment>
<accession>A0A9Q1IGQ1</accession>
<protein>
    <submittedName>
        <fullName evidence="1">Uncharacterized protein</fullName>
    </submittedName>
</protein>
<gene>
    <name evidence="1" type="ORF">SKAU_G00345630</name>
</gene>
<dbReference type="EMBL" id="JAINUF010000016">
    <property type="protein sequence ID" value="KAJ8339930.1"/>
    <property type="molecule type" value="Genomic_DNA"/>
</dbReference>
<evidence type="ECO:0000313" key="1">
    <source>
        <dbReference type="EMBL" id="KAJ8339930.1"/>
    </source>
</evidence>